<dbReference type="RefSeq" id="WP_159544281.1">
    <property type="nucleotide sequence ID" value="NZ_CP047156.1"/>
</dbReference>
<accession>A0A7L4YNJ5</accession>
<dbReference type="InParanoid" id="A0A7L4YNJ5"/>
<keyword evidence="2" id="KW-1185">Reference proteome</keyword>
<evidence type="ECO:0000313" key="2">
    <source>
        <dbReference type="Proteomes" id="UP000463857"/>
    </source>
</evidence>
<protein>
    <submittedName>
        <fullName evidence="1">Uncharacterized protein</fullName>
    </submittedName>
</protein>
<dbReference type="EMBL" id="CP047156">
    <property type="protein sequence ID" value="QHC00117.1"/>
    <property type="molecule type" value="Genomic_DNA"/>
</dbReference>
<dbReference type="AlphaFoldDB" id="A0A7L4YNJ5"/>
<dbReference type="Proteomes" id="UP000463857">
    <property type="component" value="Chromosome"/>
</dbReference>
<gene>
    <name evidence="1" type="ORF">EK0264_07400</name>
</gene>
<proteinExistence type="predicted"/>
<sequence>MCGACGRGSDVFWSEHALAASGPLSAAAIRHERVAILRPAALARGITLTAHAGGYLVRTATGRSQLCTHLVELVSALADHAAVAPPPIQTSTARERAVPWSQWSIAAATELVANPDIAYISGVIELLDGPRIRLETASTTSGRVEIVAADTPIELAIERARDHARSAV</sequence>
<dbReference type="KEGG" id="eke:EK0264_07400"/>
<evidence type="ECO:0000313" key="1">
    <source>
        <dbReference type="EMBL" id="QHC00117.1"/>
    </source>
</evidence>
<reference evidence="1 2" key="1">
    <citation type="journal article" date="2018" name="Int. J. Syst. Evol. Microbiol.">
        <title>Epidermidibacterium keratini gen. nov., sp. nov., a member of the family Sporichthyaceae, isolated from keratin epidermis.</title>
        <authorList>
            <person name="Lee D.G."/>
            <person name="Trujillo M.E."/>
            <person name="Kang S."/>
            <person name="Nam J.J."/>
            <person name="Kim Y.J."/>
        </authorList>
    </citation>
    <scope>NUCLEOTIDE SEQUENCE [LARGE SCALE GENOMIC DNA]</scope>
    <source>
        <strain evidence="1 2">EPI-7</strain>
    </source>
</reference>
<organism evidence="1 2">
    <name type="scientific">Epidermidibacterium keratini</name>
    <dbReference type="NCBI Taxonomy" id="1891644"/>
    <lineage>
        <taxon>Bacteria</taxon>
        <taxon>Bacillati</taxon>
        <taxon>Actinomycetota</taxon>
        <taxon>Actinomycetes</taxon>
        <taxon>Sporichthyales</taxon>
        <taxon>Sporichthyaceae</taxon>
        <taxon>Epidermidibacterium</taxon>
    </lineage>
</organism>
<name>A0A7L4YNJ5_9ACTN</name>